<evidence type="ECO:0000313" key="3">
    <source>
        <dbReference type="Proteomes" id="UP000291097"/>
    </source>
</evidence>
<feature type="transmembrane region" description="Helical" evidence="1">
    <location>
        <begin position="154"/>
        <end position="174"/>
    </location>
</feature>
<proteinExistence type="predicted"/>
<dbReference type="AlphaFoldDB" id="A0A482Y4V7"/>
<keyword evidence="1" id="KW-0472">Membrane</keyword>
<dbReference type="Pfam" id="PF04307">
    <property type="entry name" value="YdjM"/>
    <property type="match status" value="1"/>
</dbReference>
<dbReference type="EMBL" id="SHMP01000006">
    <property type="protein sequence ID" value="RZV08322.1"/>
    <property type="molecule type" value="Genomic_DNA"/>
</dbReference>
<organism evidence="2 3">
    <name type="scientific">Natrinema hispanicum</name>
    <dbReference type="NCBI Taxonomy" id="392421"/>
    <lineage>
        <taxon>Archaea</taxon>
        <taxon>Methanobacteriati</taxon>
        <taxon>Methanobacteriota</taxon>
        <taxon>Stenosarchaea group</taxon>
        <taxon>Halobacteria</taxon>
        <taxon>Halobacteriales</taxon>
        <taxon>Natrialbaceae</taxon>
        <taxon>Natrinema</taxon>
    </lineage>
</organism>
<gene>
    <name evidence="2" type="ORF">BDK88_3290</name>
</gene>
<protein>
    <submittedName>
        <fullName evidence="2">LexA-binding, inner membrane-associated putative hydrolase</fullName>
    </submittedName>
</protein>
<dbReference type="OrthoDB" id="206308at2157"/>
<keyword evidence="1" id="KW-1133">Transmembrane helix</keyword>
<evidence type="ECO:0000313" key="2">
    <source>
        <dbReference type="EMBL" id="RZV08322.1"/>
    </source>
</evidence>
<comment type="caution">
    <text evidence="2">The sequence shown here is derived from an EMBL/GenBank/DDBJ whole genome shotgun (WGS) entry which is preliminary data.</text>
</comment>
<name>A0A482Y4V7_9EURY</name>
<dbReference type="RefSeq" id="WP_130501294.1">
    <property type="nucleotide sequence ID" value="NZ_SHMP01000006.1"/>
</dbReference>
<reference evidence="2 3" key="1">
    <citation type="submission" date="2019-02" db="EMBL/GenBank/DDBJ databases">
        <title>Genomic Encyclopedia of Archaeal and Bacterial Type Strains, Phase II (KMG-II): from individual species to whole genera.</title>
        <authorList>
            <person name="Goeker M."/>
        </authorList>
    </citation>
    <scope>NUCLEOTIDE SEQUENCE [LARGE SCALE GENOMIC DNA]</scope>
    <source>
        <strain evidence="2 3">DSM 18328</strain>
    </source>
</reference>
<accession>A0A482Y4V7</accession>
<feature type="transmembrane region" description="Helical" evidence="1">
    <location>
        <begin position="60"/>
        <end position="79"/>
    </location>
</feature>
<dbReference type="InterPro" id="IPR007404">
    <property type="entry name" value="YdjM-like"/>
</dbReference>
<keyword evidence="1" id="KW-0812">Transmembrane</keyword>
<keyword evidence="2" id="KW-0378">Hydrolase</keyword>
<evidence type="ECO:0000256" key="1">
    <source>
        <dbReference type="SAM" id="Phobius"/>
    </source>
</evidence>
<dbReference type="GO" id="GO:0016787">
    <property type="term" value="F:hydrolase activity"/>
    <property type="evidence" value="ECO:0007669"/>
    <property type="project" value="UniProtKB-KW"/>
</dbReference>
<dbReference type="Proteomes" id="UP000291097">
    <property type="component" value="Unassembled WGS sequence"/>
</dbReference>
<sequence>MWPWEHAIVAYLAYSLCCHIAFRKSPTGLEAFAVVFASVLPDLIDKPLAWEFGVFDSGYAIGHSIFFAVPLAILIGSIAHAATRPGVGLAFGLGYLSHLPADIIDSVFRQGVFQVELMLWPIAPVEGQPPGPGLLEGFFYFFDRYWSAVLAGDLSTYLLFQFGLAGVVLLVWLADGAPVLRESLHAGFRVTRAFLSRVLGLSRSNQPDRR</sequence>